<protein>
    <submittedName>
        <fullName evidence="3">GNAT family N-acetyltransferase</fullName>
        <ecNumber evidence="3">2.3.-.-</ecNumber>
    </submittedName>
</protein>
<dbReference type="InterPro" id="IPR000182">
    <property type="entry name" value="GNAT_dom"/>
</dbReference>
<dbReference type="GO" id="GO:0016746">
    <property type="term" value="F:acyltransferase activity"/>
    <property type="evidence" value="ECO:0007669"/>
    <property type="project" value="UniProtKB-KW"/>
</dbReference>
<dbReference type="SUPFAM" id="SSF55729">
    <property type="entry name" value="Acyl-CoA N-acyltransferases (Nat)"/>
    <property type="match status" value="1"/>
</dbReference>
<evidence type="ECO:0000256" key="1">
    <source>
        <dbReference type="ARBA" id="ARBA00022679"/>
    </source>
</evidence>
<keyword evidence="4" id="KW-1185">Reference proteome</keyword>
<dbReference type="InterPro" id="IPR016181">
    <property type="entry name" value="Acyl_CoA_acyltransferase"/>
</dbReference>
<accession>A0ABW4MMD1</accession>
<dbReference type="EMBL" id="JBHUEK010000017">
    <property type="protein sequence ID" value="MFD1779114.1"/>
    <property type="molecule type" value="Genomic_DNA"/>
</dbReference>
<gene>
    <name evidence="3" type="ORF">ACFSFW_10585</name>
</gene>
<comment type="caution">
    <text evidence="3">The sequence shown here is derived from an EMBL/GenBank/DDBJ whole genome shotgun (WGS) entry which is preliminary data.</text>
</comment>
<evidence type="ECO:0000313" key="3">
    <source>
        <dbReference type="EMBL" id="MFD1779114.1"/>
    </source>
</evidence>
<dbReference type="CDD" id="cd04301">
    <property type="entry name" value="NAT_SF"/>
    <property type="match status" value="1"/>
</dbReference>
<dbReference type="InterPro" id="IPR050769">
    <property type="entry name" value="NAT_camello-type"/>
</dbReference>
<keyword evidence="3" id="KW-0012">Acyltransferase</keyword>
<sequence>MEIKVLEPKDAVIYREIRLDSLKANPEAFSSSYEEEKEYPLESFKTRLNFEHIFTFGAFVENKLVGVVTLLLETKIKTKHRANIVAMYVYPENRKSGIAKQLMTAAITKAQEIKEIEQVYLTVTSSNEPAKNLYQSLGFKTYGIDKNGLRVDDKYFDDELMVLVL</sequence>
<dbReference type="PANTHER" id="PTHR13947">
    <property type="entry name" value="GNAT FAMILY N-ACETYLTRANSFERASE"/>
    <property type="match status" value="1"/>
</dbReference>
<dbReference type="EC" id="2.3.-.-" evidence="3"/>
<keyword evidence="1 3" id="KW-0808">Transferase</keyword>
<dbReference type="Proteomes" id="UP001597227">
    <property type="component" value="Unassembled WGS sequence"/>
</dbReference>
<reference evidence="4" key="1">
    <citation type="journal article" date="2019" name="Int. J. Syst. Evol. Microbiol.">
        <title>The Global Catalogue of Microorganisms (GCM) 10K type strain sequencing project: providing services to taxonomists for standard genome sequencing and annotation.</title>
        <authorList>
            <consortium name="The Broad Institute Genomics Platform"/>
            <consortium name="The Broad Institute Genome Sequencing Center for Infectious Disease"/>
            <person name="Wu L."/>
            <person name="Ma J."/>
        </authorList>
    </citation>
    <scope>NUCLEOTIDE SEQUENCE [LARGE SCALE GENOMIC DNA]</scope>
    <source>
        <strain evidence="4">CCUG 15531</strain>
    </source>
</reference>
<dbReference type="Pfam" id="PF00583">
    <property type="entry name" value="Acetyltransf_1"/>
    <property type="match status" value="1"/>
</dbReference>
<feature type="domain" description="N-acetyltransferase" evidence="2">
    <location>
        <begin position="1"/>
        <end position="157"/>
    </location>
</feature>
<dbReference type="PROSITE" id="PS51186">
    <property type="entry name" value="GNAT"/>
    <property type="match status" value="1"/>
</dbReference>
<evidence type="ECO:0000313" key="4">
    <source>
        <dbReference type="Proteomes" id="UP001597227"/>
    </source>
</evidence>
<organism evidence="3 4">
    <name type="scientific">Fredinandcohnia salidurans</name>
    <dbReference type="NCBI Taxonomy" id="2595041"/>
    <lineage>
        <taxon>Bacteria</taxon>
        <taxon>Bacillati</taxon>
        <taxon>Bacillota</taxon>
        <taxon>Bacilli</taxon>
        <taxon>Bacillales</taxon>
        <taxon>Bacillaceae</taxon>
        <taxon>Fredinandcohnia</taxon>
    </lineage>
</organism>
<evidence type="ECO:0000259" key="2">
    <source>
        <dbReference type="PROSITE" id="PS51186"/>
    </source>
</evidence>
<dbReference type="PANTHER" id="PTHR13947:SF37">
    <property type="entry name" value="LD18367P"/>
    <property type="match status" value="1"/>
</dbReference>
<dbReference type="Gene3D" id="3.40.630.30">
    <property type="match status" value="1"/>
</dbReference>
<dbReference type="RefSeq" id="WP_388037896.1">
    <property type="nucleotide sequence ID" value="NZ_JBHUEK010000017.1"/>
</dbReference>
<name>A0ABW4MMD1_9BACI</name>
<proteinExistence type="predicted"/>